<name>A0ABR2QBY8_9ROSI</name>
<reference evidence="2 3" key="1">
    <citation type="journal article" date="2024" name="G3 (Bethesda)">
        <title>Genome assembly of Hibiscus sabdariffa L. provides insights into metabolisms of medicinal natural products.</title>
        <authorList>
            <person name="Kim T."/>
        </authorList>
    </citation>
    <scope>NUCLEOTIDE SEQUENCE [LARGE SCALE GENOMIC DNA]</scope>
    <source>
        <strain evidence="2">TK-2024</strain>
        <tissue evidence="2">Old leaves</tissue>
    </source>
</reference>
<keyword evidence="3" id="KW-1185">Reference proteome</keyword>
<sequence>MVEGIEGPSKRIDEVTVVGDKEEPKVAAKEKVIIAHFLLPKTKHTIVRVVGVNNIVKEMNERTMYEPIRNSTSNGAKQNLTTNKRIT</sequence>
<evidence type="ECO:0000313" key="2">
    <source>
        <dbReference type="EMBL" id="KAK8998089.1"/>
    </source>
</evidence>
<gene>
    <name evidence="2" type="ORF">V6N11_012621</name>
</gene>
<dbReference type="Proteomes" id="UP001396334">
    <property type="component" value="Unassembled WGS sequence"/>
</dbReference>
<protein>
    <submittedName>
        <fullName evidence="2">Uncharacterized protein</fullName>
    </submittedName>
</protein>
<organism evidence="2 3">
    <name type="scientific">Hibiscus sabdariffa</name>
    <name type="common">roselle</name>
    <dbReference type="NCBI Taxonomy" id="183260"/>
    <lineage>
        <taxon>Eukaryota</taxon>
        <taxon>Viridiplantae</taxon>
        <taxon>Streptophyta</taxon>
        <taxon>Embryophyta</taxon>
        <taxon>Tracheophyta</taxon>
        <taxon>Spermatophyta</taxon>
        <taxon>Magnoliopsida</taxon>
        <taxon>eudicotyledons</taxon>
        <taxon>Gunneridae</taxon>
        <taxon>Pentapetalae</taxon>
        <taxon>rosids</taxon>
        <taxon>malvids</taxon>
        <taxon>Malvales</taxon>
        <taxon>Malvaceae</taxon>
        <taxon>Malvoideae</taxon>
        <taxon>Hibiscus</taxon>
    </lineage>
</organism>
<proteinExistence type="predicted"/>
<feature type="region of interest" description="Disordered" evidence="1">
    <location>
        <begin position="66"/>
        <end position="87"/>
    </location>
</feature>
<evidence type="ECO:0000313" key="3">
    <source>
        <dbReference type="Proteomes" id="UP001396334"/>
    </source>
</evidence>
<feature type="compositionally biased region" description="Polar residues" evidence="1">
    <location>
        <begin position="69"/>
        <end position="87"/>
    </location>
</feature>
<accession>A0ABR2QBY8</accession>
<dbReference type="EMBL" id="JBBPBN010000042">
    <property type="protein sequence ID" value="KAK8998089.1"/>
    <property type="molecule type" value="Genomic_DNA"/>
</dbReference>
<evidence type="ECO:0000256" key="1">
    <source>
        <dbReference type="SAM" id="MobiDB-lite"/>
    </source>
</evidence>
<comment type="caution">
    <text evidence="2">The sequence shown here is derived from an EMBL/GenBank/DDBJ whole genome shotgun (WGS) entry which is preliminary data.</text>
</comment>